<dbReference type="HOGENOM" id="CLU_036711_1_0_0"/>
<dbReference type="NCBIfam" id="TIGR03187">
    <property type="entry name" value="DGQHR"/>
    <property type="match status" value="1"/>
</dbReference>
<dbReference type="Pfam" id="PF14072">
    <property type="entry name" value="DndB"/>
    <property type="match status" value="1"/>
</dbReference>
<evidence type="ECO:0000313" key="1">
    <source>
        <dbReference type="EMBL" id="ACO34108.1"/>
    </source>
</evidence>
<dbReference type="STRING" id="240015.ACP_3186"/>
<dbReference type="AlphaFoldDB" id="C1F5K6"/>
<dbReference type="CDD" id="cd16412">
    <property type="entry name" value="dndB"/>
    <property type="match status" value="1"/>
</dbReference>
<dbReference type="NCBIfam" id="TIGR03233">
    <property type="entry name" value="DNA_S_dndB"/>
    <property type="match status" value="1"/>
</dbReference>
<sequence>MDVAFEYRFPAIRGIQSNREYYISMCPLRLIPKLFIFDEAELRPELRAQRTLNRARIPEISDYIVKNRDSYTFSAITASVDGGIQFEPMSQDVSMTRLGLLRVEMNAKFIINDGQHRRAAIENALKADPSLGDESIAVVFFHDRGLARSQQMFADLNMHAARPSRSLGLLYEQRDDLALITKEAIPRTKIFRDMVEFERSTLAERSRKLFTLSAIYGANKVLTENRPFENRTEVLQFLIDFWDTVGSHMKEWQLIQQGRQTSGELRRDFIHAHSIALHALGIVGRDLVQQFPKNWKGKLRKLRDIDWSRSNTKDWEGRAMLAGAIAKTNSSQLLMANHIQKKLGLELTRTVKDMKGANK</sequence>
<accession>C1F5K6</accession>
<keyword evidence="2" id="KW-1185">Reference proteome</keyword>
<dbReference type="InParanoid" id="C1F5K6"/>
<dbReference type="InterPro" id="IPR017601">
    <property type="entry name" value="DGQHR-contain_dom"/>
</dbReference>
<dbReference type="OrthoDB" id="3524978at2"/>
<dbReference type="EMBL" id="CP001472">
    <property type="protein sequence ID" value="ACO34108.1"/>
    <property type="molecule type" value="Genomic_DNA"/>
</dbReference>
<dbReference type="InterPro" id="IPR017642">
    <property type="entry name" value="DNA_S_mod_DndB"/>
</dbReference>
<dbReference type="KEGG" id="aca:ACP_3186"/>
<name>C1F5K6_ACIC5</name>
<proteinExistence type="predicted"/>
<evidence type="ECO:0000313" key="2">
    <source>
        <dbReference type="Proteomes" id="UP000002207"/>
    </source>
</evidence>
<dbReference type="Proteomes" id="UP000002207">
    <property type="component" value="Chromosome"/>
</dbReference>
<reference evidence="1 2" key="1">
    <citation type="journal article" date="2009" name="Appl. Environ. Microbiol.">
        <title>Three genomes from the phylum Acidobacteria provide insight into the lifestyles of these microorganisms in soils.</title>
        <authorList>
            <person name="Ward N.L."/>
            <person name="Challacombe J.F."/>
            <person name="Janssen P.H."/>
            <person name="Henrissat B."/>
            <person name="Coutinho P.M."/>
            <person name="Wu M."/>
            <person name="Xie G."/>
            <person name="Haft D.H."/>
            <person name="Sait M."/>
            <person name="Badger J."/>
            <person name="Barabote R.D."/>
            <person name="Bradley B."/>
            <person name="Brettin T.S."/>
            <person name="Brinkac L.M."/>
            <person name="Bruce D."/>
            <person name="Creasy T."/>
            <person name="Daugherty S.C."/>
            <person name="Davidsen T.M."/>
            <person name="DeBoy R.T."/>
            <person name="Detter J.C."/>
            <person name="Dodson R.J."/>
            <person name="Durkin A.S."/>
            <person name="Ganapathy A."/>
            <person name="Gwinn-Giglio M."/>
            <person name="Han C.S."/>
            <person name="Khouri H."/>
            <person name="Kiss H."/>
            <person name="Kothari S.P."/>
            <person name="Madupu R."/>
            <person name="Nelson K.E."/>
            <person name="Nelson W.C."/>
            <person name="Paulsen I."/>
            <person name="Penn K."/>
            <person name="Ren Q."/>
            <person name="Rosovitz M.J."/>
            <person name="Selengut J.D."/>
            <person name="Shrivastava S."/>
            <person name="Sullivan S.A."/>
            <person name="Tapia R."/>
            <person name="Thompson L.S."/>
            <person name="Watkins K.L."/>
            <person name="Yang Q."/>
            <person name="Yu C."/>
            <person name="Zafar N."/>
            <person name="Zhou L."/>
            <person name="Kuske C.R."/>
        </authorList>
    </citation>
    <scope>NUCLEOTIDE SEQUENCE [LARGE SCALE GENOMIC DNA]</scope>
    <source>
        <strain evidence="2">ATCC 51196 / DSM 11244 / BCRC 80197 / JCM 7670 / NBRC 15755 / NCIMB 13165 / 161</strain>
    </source>
</reference>
<dbReference type="RefSeq" id="WP_015898229.1">
    <property type="nucleotide sequence ID" value="NC_012483.1"/>
</dbReference>
<dbReference type="eggNOG" id="ENOG502Z8U6">
    <property type="taxonomic scope" value="Bacteria"/>
</dbReference>
<protein>
    <submittedName>
        <fullName evidence="1">DNA sulfur modification protein DndB</fullName>
    </submittedName>
</protein>
<organism evidence="1 2">
    <name type="scientific">Acidobacterium capsulatum (strain ATCC 51196 / DSM 11244 / BCRC 80197 / JCM 7670 / NBRC 15755 / NCIMB 13165 / 161)</name>
    <dbReference type="NCBI Taxonomy" id="240015"/>
    <lineage>
        <taxon>Bacteria</taxon>
        <taxon>Pseudomonadati</taxon>
        <taxon>Acidobacteriota</taxon>
        <taxon>Terriglobia</taxon>
        <taxon>Terriglobales</taxon>
        <taxon>Acidobacteriaceae</taxon>
        <taxon>Acidobacterium</taxon>
    </lineage>
</organism>
<gene>
    <name evidence="1" type="primary">dndB</name>
    <name evidence="1" type="ordered locus">ACP_3186</name>
</gene>